<reference evidence="1" key="1">
    <citation type="submission" date="2021-01" db="EMBL/GenBank/DDBJ databases">
        <title>Microvirga sp.</title>
        <authorList>
            <person name="Kim M.K."/>
        </authorList>
    </citation>
    <scope>NUCLEOTIDE SEQUENCE</scope>
    <source>
        <strain evidence="1">5420S-16</strain>
    </source>
</reference>
<dbReference type="RefSeq" id="WP_202055257.1">
    <property type="nucleotide sequence ID" value="NZ_JAEQMY010000001.1"/>
</dbReference>
<comment type="caution">
    <text evidence="1">The sequence shown here is derived from an EMBL/GenBank/DDBJ whole genome shotgun (WGS) entry which is preliminary data.</text>
</comment>
<sequence length="76" mass="8450">MTDDGMEDWSVGQIVVVPHSWRGDGLWNEIQLEAQDRIGADLRQTYAELLRQPLSPSLMSLVCQIEAQIGASPRNG</sequence>
<proteinExistence type="predicted"/>
<accession>A0A937D033</accession>
<name>A0A937D033_9HYPH</name>
<dbReference type="AlphaFoldDB" id="A0A937D033"/>
<keyword evidence="2" id="KW-1185">Reference proteome</keyword>
<gene>
    <name evidence="1" type="ORF">JKG68_01230</name>
</gene>
<protein>
    <submittedName>
        <fullName evidence="1">Uncharacterized protein</fullName>
    </submittedName>
</protein>
<organism evidence="1 2">
    <name type="scientific">Microvirga aerilata</name>
    <dbReference type="NCBI Taxonomy" id="670292"/>
    <lineage>
        <taxon>Bacteria</taxon>
        <taxon>Pseudomonadati</taxon>
        <taxon>Pseudomonadota</taxon>
        <taxon>Alphaproteobacteria</taxon>
        <taxon>Hyphomicrobiales</taxon>
        <taxon>Methylobacteriaceae</taxon>
        <taxon>Microvirga</taxon>
    </lineage>
</organism>
<dbReference type="Proteomes" id="UP000605848">
    <property type="component" value="Unassembled WGS sequence"/>
</dbReference>
<evidence type="ECO:0000313" key="1">
    <source>
        <dbReference type="EMBL" id="MBL0402585.1"/>
    </source>
</evidence>
<evidence type="ECO:0000313" key="2">
    <source>
        <dbReference type="Proteomes" id="UP000605848"/>
    </source>
</evidence>
<dbReference type="EMBL" id="JAEQMY010000001">
    <property type="protein sequence ID" value="MBL0402585.1"/>
    <property type="molecule type" value="Genomic_DNA"/>
</dbReference>